<feature type="compositionally biased region" description="Basic and acidic residues" evidence="1">
    <location>
        <begin position="1230"/>
        <end position="1260"/>
    </location>
</feature>
<dbReference type="CDD" id="cd09917">
    <property type="entry name" value="F-box_SF"/>
    <property type="match status" value="1"/>
</dbReference>
<evidence type="ECO:0000313" key="5">
    <source>
        <dbReference type="Proteomes" id="UP000738349"/>
    </source>
</evidence>
<keyword evidence="5" id="KW-1185">Reference proteome</keyword>
<accession>A0A9P9EC41</accession>
<feature type="compositionally biased region" description="Low complexity" evidence="1">
    <location>
        <begin position="371"/>
        <end position="386"/>
    </location>
</feature>
<feature type="domain" description="F-box" evidence="2">
    <location>
        <begin position="111"/>
        <end position="143"/>
    </location>
</feature>
<feature type="region of interest" description="Disordered" evidence="1">
    <location>
        <begin position="64"/>
        <end position="106"/>
    </location>
</feature>
<feature type="region of interest" description="Disordered" evidence="1">
    <location>
        <begin position="1070"/>
        <end position="1180"/>
    </location>
</feature>
<dbReference type="Pfam" id="PF25422">
    <property type="entry name" value="DUF7892"/>
    <property type="match status" value="1"/>
</dbReference>
<feature type="compositionally biased region" description="Basic and acidic residues" evidence="1">
    <location>
        <begin position="1368"/>
        <end position="1388"/>
    </location>
</feature>
<dbReference type="Pfam" id="PF12937">
    <property type="entry name" value="F-box-like"/>
    <property type="match status" value="1"/>
</dbReference>
<dbReference type="OrthoDB" id="2322499at2759"/>
<feature type="compositionally biased region" description="Polar residues" evidence="1">
    <location>
        <begin position="74"/>
        <end position="84"/>
    </location>
</feature>
<dbReference type="Proteomes" id="UP000738349">
    <property type="component" value="Unassembled WGS sequence"/>
</dbReference>
<feature type="compositionally biased region" description="Polar residues" evidence="1">
    <location>
        <begin position="418"/>
        <end position="432"/>
    </location>
</feature>
<feature type="region of interest" description="Disordered" evidence="1">
    <location>
        <begin position="1"/>
        <end position="49"/>
    </location>
</feature>
<proteinExistence type="predicted"/>
<feature type="region of interest" description="Disordered" evidence="1">
    <location>
        <begin position="1223"/>
        <end position="1287"/>
    </location>
</feature>
<dbReference type="InterPro" id="IPR001810">
    <property type="entry name" value="F-box_dom"/>
</dbReference>
<protein>
    <recommendedName>
        <fullName evidence="6">F-box domain-containing protein</fullName>
    </recommendedName>
</protein>
<feature type="compositionally biased region" description="Basic and acidic residues" evidence="1">
    <location>
        <begin position="1023"/>
        <end position="1033"/>
    </location>
</feature>
<feature type="domain" description="DUF7892" evidence="3">
    <location>
        <begin position="829"/>
        <end position="979"/>
    </location>
</feature>
<feature type="compositionally biased region" description="Basic and acidic residues" evidence="1">
    <location>
        <begin position="1115"/>
        <end position="1135"/>
    </location>
</feature>
<evidence type="ECO:0000313" key="4">
    <source>
        <dbReference type="EMBL" id="KAH7136584.1"/>
    </source>
</evidence>
<dbReference type="InterPro" id="IPR057214">
    <property type="entry name" value="DUF7892"/>
</dbReference>
<dbReference type="Gene3D" id="1.20.1280.50">
    <property type="match status" value="1"/>
</dbReference>
<feature type="region of interest" description="Disordered" evidence="1">
    <location>
        <begin position="368"/>
        <end position="437"/>
    </location>
</feature>
<evidence type="ECO:0008006" key="6">
    <source>
        <dbReference type="Google" id="ProtNLM"/>
    </source>
</evidence>
<feature type="region of interest" description="Disordered" evidence="1">
    <location>
        <begin position="1017"/>
        <end position="1056"/>
    </location>
</feature>
<gene>
    <name evidence="4" type="ORF">EDB81DRAFT_85448</name>
</gene>
<organism evidence="4 5">
    <name type="scientific">Dactylonectria macrodidyma</name>
    <dbReference type="NCBI Taxonomy" id="307937"/>
    <lineage>
        <taxon>Eukaryota</taxon>
        <taxon>Fungi</taxon>
        <taxon>Dikarya</taxon>
        <taxon>Ascomycota</taxon>
        <taxon>Pezizomycotina</taxon>
        <taxon>Sordariomycetes</taxon>
        <taxon>Hypocreomycetidae</taxon>
        <taxon>Hypocreales</taxon>
        <taxon>Nectriaceae</taxon>
        <taxon>Dactylonectria</taxon>
    </lineage>
</organism>
<feature type="compositionally biased region" description="Basic and acidic residues" evidence="1">
    <location>
        <begin position="1144"/>
        <end position="1170"/>
    </location>
</feature>
<evidence type="ECO:0000259" key="3">
    <source>
        <dbReference type="Pfam" id="PF25422"/>
    </source>
</evidence>
<feature type="compositionally biased region" description="Basic and acidic residues" evidence="1">
    <location>
        <begin position="1077"/>
        <end position="1088"/>
    </location>
</feature>
<sequence length="1394" mass="156778">MFPPGIENPGEPASAAMLTHTTQADDDPYSPNISTPTDAGTAPTDNVGDNHITLQQNTATIFDSASNNKRKSPPESQHPSQSLNVKRVRIDEDGSRSSNAAIDSAADRSKQLPAEIWHHIFTFLPPRALGRLLLVNKLFHTCLNPCPSVSLPPCPSSSHTTLQPLKPDPIWQASRRLFWPRMPAPLKGKSELQMWRLTCSLSCEFCDSKGELQRTAVSDQWHHGPGAKGVSPVFPFSVSVCGGCLSSRSVKEIDVFLSSSIPSLLLPALPVVLIMDQLHVIPPSVMQTRTLPSQSQVTKVFWSPHLEEIKSEFETVKLLGSAAAEEWVKGLEIRGKQTLADASRWEKWDLAGGVHQMRTCLSSVSSASLEPANPSSIAPASSQPSSGHNSENLHQSDRLTEQQRQASDHNGALGLATKTDTNNIQLRPQGQQKRTKEEVAELKLIRRRQIEHLALDLDPPLYPNVLAHIPSFQAALQLITPLDDSAWELLRPRILAQREEAELREKNNIAREMKKNGTKPPKDAGKVTDQDWDEIQGPLRARISNFAEEIIHDGWNDGEKVKKKNSPQFAADVLLYVRKRFYAEVAKDAAAAVAAGLEQTVDPPEGPWTQKLTLENMKWIYDFKIKHYTEQYRKELFLCNGCVGNAKFYGLEGVIQHYAAKHTSALSVGSVVVHWRAEWPEKPPFSPDARLPEIPRQSQPPSTSLPPSSSQPYLPYGGYHTSAPAGYPTPAYGAPAIPQHFVPEQHTSFPPASVHDPRGPPIYGLSHHPSPYAQDGGYSYPLRPSYGDQSQPRDLPGVYGYLGSIPHGFAYGSYPDPRGPYGNQPRGDPYRTRLETMARVVREAWNKIFNVNGLPASVKICVVVHCIAKTFQDEYGETAPLAMLIDGLSNHKEMRPVQITNGLACKGCSSDHATAETNNFSLPQLVNHFNKRHIEDPASQGLPTLDWRIEMVLLPDMSVLRRLKRILENNRPAYDLISSTLPWAFEETQPGYPPERIPWPRTIDQPLDKVSYEAEDQLSARSSDYDVRPHKPESLGGQIRHPTHPQSPVHHDIPNLRPASEVYTQTIGRVEQMQGRHPNEIPGRDLPRSNRHQGPNAIHTEPQRQEAPFGPSSSRDSHVPHFRDERSIDYRDVESQRYASRAQPQDRSHPSGRGWEEEPRSLKEPLERAPPDPVTTRPEDDGFGLLDALESHLEMAHEEVVYVDESGREIGRTTRPLEERPINRSFPRFSGRDHDIRRRFPSPRYDEFPPADYHERDTRPKYVPQPRLREPEPSRHRMYYDDSRPPLGSSMEAYELVEVRDPQGDYFIKRPLRRSNAPDTYIYDGHHAHRDLRVYPSQGPIDDYETMGPHGYANVSKPESLGPSRPNRRTECEEYDPRYPTTDSRETALRQNRR</sequence>
<feature type="compositionally biased region" description="Low complexity" evidence="1">
    <location>
        <begin position="697"/>
        <end position="711"/>
    </location>
</feature>
<feature type="region of interest" description="Disordered" evidence="1">
    <location>
        <begin position="684"/>
        <end position="711"/>
    </location>
</feature>
<dbReference type="EMBL" id="JAGMUV010000013">
    <property type="protein sequence ID" value="KAH7136584.1"/>
    <property type="molecule type" value="Genomic_DNA"/>
</dbReference>
<evidence type="ECO:0000259" key="2">
    <source>
        <dbReference type="Pfam" id="PF12937"/>
    </source>
</evidence>
<dbReference type="SUPFAM" id="SSF81383">
    <property type="entry name" value="F-box domain"/>
    <property type="match status" value="1"/>
</dbReference>
<name>A0A9P9EC41_9HYPO</name>
<evidence type="ECO:0000256" key="1">
    <source>
        <dbReference type="SAM" id="MobiDB-lite"/>
    </source>
</evidence>
<dbReference type="InterPro" id="IPR036047">
    <property type="entry name" value="F-box-like_dom_sf"/>
</dbReference>
<feature type="compositionally biased region" description="Basic and acidic residues" evidence="1">
    <location>
        <begin position="1267"/>
        <end position="1284"/>
    </location>
</feature>
<comment type="caution">
    <text evidence="4">The sequence shown here is derived from an EMBL/GenBank/DDBJ whole genome shotgun (WGS) entry which is preliminary data.</text>
</comment>
<feature type="region of interest" description="Disordered" evidence="1">
    <location>
        <begin position="1339"/>
        <end position="1394"/>
    </location>
</feature>
<reference evidence="4" key="1">
    <citation type="journal article" date="2021" name="Nat. Commun.">
        <title>Genetic determinants of endophytism in the Arabidopsis root mycobiome.</title>
        <authorList>
            <person name="Mesny F."/>
            <person name="Miyauchi S."/>
            <person name="Thiergart T."/>
            <person name="Pickel B."/>
            <person name="Atanasova L."/>
            <person name="Karlsson M."/>
            <person name="Huettel B."/>
            <person name="Barry K.W."/>
            <person name="Haridas S."/>
            <person name="Chen C."/>
            <person name="Bauer D."/>
            <person name="Andreopoulos W."/>
            <person name="Pangilinan J."/>
            <person name="LaButti K."/>
            <person name="Riley R."/>
            <person name="Lipzen A."/>
            <person name="Clum A."/>
            <person name="Drula E."/>
            <person name="Henrissat B."/>
            <person name="Kohler A."/>
            <person name="Grigoriev I.V."/>
            <person name="Martin F.M."/>
            <person name="Hacquard S."/>
        </authorList>
    </citation>
    <scope>NUCLEOTIDE SEQUENCE</scope>
    <source>
        <strain evidence="4">MPI-CAGE-AT-0147</strain>
    </source>
</reference>